<keyword evidence="1" id="KW-0812">Transmembrane</keyword>
<dbReference type="EMBL" id="JBHTKK010000015">
    <property type="protein sequence ID" value="MFD1066833.1"/>
    <property type="molecule type" value="Genomic_DNA"/>
</dbReference>
<accession>A0ABW3NI91</accession>
<evidence type="ECO:0000313" key="3">
    <source>
        <dbReference type="Proteomes" id="UP001597041"/>
    </source>
</evidence>
<comment type="caution">
    <text evidence="2">The sequence shown here is derived from an EMBL/GenBank/DDBJ whole genome shotgun (WGS) entry which is preliminary data.</text>
</comment>
<evidence type="ECO:0000256" key="1">
    <source>
        <dbReference type="SAM" id="Phobius"/>
    </source>
</evidence>
<dbReference type="Proteomes" id="UP001597041">
    <property type="component" value="Unassembled WGS sequence"/>
</dbReference>
<keyword evidence="1" id="KW-0472">Membrane</keyword>
<organism evidence="2 3">
    <name type="scientific">Oceanobacillus locisalsi</name>
    <dbReference type="NCBI Taxonomy" id="546107"/>
    <lineage>
        <taxon>Bacteria</taxon>
        <taxon>Bacillati</taxon>
        <taxon>Bacillota</taxon>
        <taxon>Bacilli</taxon>
        <taxon>Bacillales</taxon>
        <taxon>Bacillaceae</taxon>
        <taxon>Oceanobacillus</taxon>
    </lineage>
</organism>
<evidence type="ECO:0000313" key="2">
    <source>
        <dbReference type="EMBL" id="MFD1066833.1"/>
    </source>
</evidence>
<dbReference type="RefSeq" id="WP_379592532.1">
    <property type="nucleotide sequence ID" value="NZ_JBHTKK010000015.1"/>
</dbReference>
<keyword evidence="1" id="KW-1133">Transmembrane helix</keyword>
<feature type="transmembrane region" description="Helical" evidence="1">
    <location>
        <begin position="12"/>
        <end position="34"/>
    </location>
</feature>
<gene>
    <name evidence="2" type="ORF">ACFQ19_12425</name>
</gene>
<proteinExistence type="predicted"/>
<protein>
    <submittedName>
        <fullName evidence="2">Uncharacterized protein</fullName>
    </submittedName>
</protein>
<feature type="transmembrane region" description="Helical" evidence="1">
    <location>
        <begin position="54"/>
        <end position="73"/>
    </location>
</feature>
<keyword evidence="3" id="KW-1185">Reference proteome</keyword>
<name>A0ABW3NI91_9BACI</name>
<sequence>MTLYMRCPRISTFIAGIAVAILLMLLVLSLPQLMESIAKIPSVSENIGKFESPITLSIWTNFAIGIAAALAAIEQALMLRSHWLIDMETSGWGIATNSFA</sequence>
<reference evidence="3" key="1">
    <citation type="journal article" date="2019" name="Int. J. Syst. Evol. Microbiol.">
        <title>The Global Catalogue of Microorganisms (GCM) 10K type strain sequencing project: providing services to taxonomists for standard genome sequencing and annotation.</title>
        <authorList>
            <consortium name="The Broad Institute Genomics Platform"/>
            <consortium name="The Broad Institute Genome Sequencing Center for Infectious Disease"/>
            <person name="Wu L."/>
            <person name="Ma J."/>
        </authorList>
    </citation>
    <scope>NUCLEOTIDE SEQUENCE [LARGE SCALE GENOMIC DNA]</scope>
    <source>
        <strain evidence="3">CCUG 56608</strain>
    </source>
</reference>